<proteinExistence type="predicted"/>
<evidence type="ECO:0000313" key="1">
    <source>
        <dbReference type="EMBL" id="CAE0131051.1"/>
    </source>
</evidence>
<gene>
    <name evidence="1" type="ORF">HERI1096_LOCUS28472</name>
</gene>
<reference evidence="1" key="1">
    <citation type="submission" date="2021-01" db="EMBL/GenBank/DDBJ databases">
        <authorList>
            <person name="Corre E."/>
            <person name="Pelletier E."/>
            <person name="Niang G."/>
            <person name="Scheremetjew M."/>
            <person name="Finn R."/>
            <person name="Kale V."/>
            <person name="Holt S."/>
            <person name="Cochrane G."/>
            <person name="Meng A."/>
            <person name="Brown T."/>
            <person name="Cohen L."/>
        </authorList>
    </citation>
    <scope>NUCLEOTIDE SEQUENCE</scope>
    <source>
        <strain evidence="1">CCMP281</strain>
    </source>
</reference>
<sequence length="232" mass="25152">MWPTELDRLCASDGNITTVHAVELSHLRTGEGPMSASNKGALDAADAASDAPTMSAEVMDLRVSDLTGKRRWVRVLPGSTVGDLRKALTEKFPGSLMICVRGQMARSDEQHLVDLGLRSGSLLHAFESAPSPTRGADAKLADAYSRVEGYPPQWSECGEPISLSRRVEKLEVKLELMIRERSSVDPPGEEVWDGRTIKLSPPGWDGPARFWEGSSAWHDSCSGCSSCHSTGF</sequence>
<dbReference type="EMBL" id="HBHX01051577">
    <property type="protein sequence ID" value="CAE0131051.1"/>
    <property type="molecule type" value="Transcribed_RNA"/>
</dbReference>
<dbReference type="CDD" id="cd17039">
    <property type="entry name" value="Ubl_ubiquitin_like"/>
    <property type="match status" value="1"/>
</dbReference>
<dbReference type="AlphaFoldDB" id="A0A7S3BC58"/>
<accession>A0A7S3BC58</accession>
<dbReference type="InterPro" id="IPR029071">
    <property type="entry name" value="Ubiquitin-like_domsf"/>
</dbReference>
<dbReference type="SUPFAM" id="SSF54236">
    <property type="entry name" value="Ubiquitin-like"/>
    <property type="match status" value="1"/>
</dbReference>
<evidence type="ECO:0008006" key="2">
    <source>
        <dbReference type="Google" id="ProtNLM"/>
    </source>
</evidence>
<name>A0A7S3BC58_9EUKA</name>
<protein>
    <recommendedName>
        <fullName evidence="2">Ubiquitin-like domain-containing protein</fullName>
    </recommendedName>
</protein>
<organism evidence="1">
    <name type="scientific">Haptolina ericina</name>
    <dbReference type="NCBI Taxonomy" id="156174"/>
    <lineage>
        <taxon>Eukaryota</taxon>
        <taxon>Haptista</taxon>
        <taxon>Haptophyta</taxon>
        <taxon>Prymnesiophyceae</taxon>
        <taxon>Prymnesiales</taxon>
        <taxon>Prymnesiaceae</taxon>
        <taxon>Haptolina</taxon>
    </lineage>
</organism>